<dbReference type="Gene3D" id="1.10.10.10">
    <property type="entry name" value="Winged helix-like DNA-binding domain superfamily/Winged helix DNA-binding domain"/>
    <property type="match status" value="1"/>
</dbReference>
<keyword evidence="8" id="KW-1185">Reference proteome</keyword>
<dbReference type="CDD" id="cd06171">
    <property type="entry name" value="Sigma70_r4"/>
    <property type="match status" value="1"/>
</dbReference>
<dbReference type="InterPro" id="IPR013249">
    <property type="entry name" value="RNA_pol_sigma70_r4_t2"/>
</dbReference>
<evidence type="ECO:0000313" key="7">
    <source>
        <dbReference type="EMBL" id="MVO77640.1"/>
    </source>
</evidence>
<evidence type="ECO:0000256" key="4">
    <source>
        <dbReference type="ARBA" id="ARBA00023163"/>
    </source>
</evidence>
<dbReference type="Pfam" id="PF04542">
    <property type="entry name" value="Sigma70_r2"/>
    <property type="match status" value="1"/>
</dbReference>
<dbReference type="InterPro" id="IPR013325">
    <property type="entry name" value="RNA_pol_sigma_r2"/>
</dbReference>
<proteinExistence type="inferred from homology"/>
<evidence type="ECO:0000313" key="8">
    <source>
        <dbReference type="Proteomes" id="UP000441389"/>
    </source>
</evidence>
<dbReference type="RefSeq" id="WP_157026606.1">
    <property type="nucleotide sequence ID" value="NZ_WQMS01000007.1"/>
</dbReference>
<feature type="domain" description="RNA polymerase sigma factor 70 region 4 type 2" evidence="6">
    <location>
        <begin position="140"/>
        <end position="192"/>
    </location>
</feature>
<dbReference type="SUPFAM" id="SSF88659">
    <property type="entry name" value="Sigma3 and sigma4 domains of RNA polymerase sigma factors"/>
    <property type="match status" value="1"/>
</dbReference>
<dbReference type="EMBL" id="WQMS01000007">
    <property type="protein sequence ID" value="MVO77640.1"/>
    <property type="molecule type" value="Genomic_DNA"/>
</dbReference>
<keyword evidence="2" id="KW-0805">Transcription regulation</keyword>
<dbReference type="SUPFAM" id="SSF88946">
    <property type="entry name" value="Sigma2 domain of RNA polymerase sigma factors"/>
    <property type="match status" value="1"/>
</dbReference>
<gene>
    <name evidence="7" type="ORF">GON01_06790</name>
</gene>
<protein>
    <submittedName>
        <fullName evidence="7">RNA polymerase sigma factor</fullName>
    </submittedName>
</protein>
<comment type="similarity">
    <text evidence="1">Belongs to the sigma-70 factor family. ECF subfamily.</text>
</comment>
<dbReference type="PANTHER" id="PTHR43133:SF51">
    <property type="entry name" value="RNA POLYMERASE SIGMA FACTOR"/>
    <property type="match status" value="1"/>
</dbReference>
<dbReference type="GO" id="GO:0006352">
    <property type="term" value="P:DNA-templated transcription initiation"/>
    <property type="evidence" value="ECO:0007669"/>
    <property type="project" value="InterPro"/>
</dbReference>
<dbReference type="InterPro" id="IPR014284">
    <property type="entry name" value="RNA_pol_sigma-70_dom"/>
</dbReference>
<accession>A0A6I4IZE8</accession>
<comment type="caution">
    <text evidence="7">The sequence shown here is derived from an EMBL/GenBank/DDBJ whole genome shotgun (WGS) entry which is preliminary data.</text>
</comment>
<dbReference type="AlphaFoldDB" id="A0A6I4IZE8"/>
<organism evidence="7 8">
    <name type="scientific">Sphingomonas horti</name>
    <dbReference type="NCBI Taxonomy" id="2682842"/>
    <lineage>
        <taxon>Bacteria</taxon>
        <taxon>Pseudomonadati</taxon>
        <taxon>Pseudomonadota</taxon>
        <taxon>Alphaproteobacteria</taxon>
        <taxon>Sphingomonadales</taxon>
        <taxon>Sphingomonadaceae</taxon>
        <taxon>Sphingomonas</taxon>
    </lineage>
</organism>
<dbReference type="PANTHER" id="PTHR43133">
    <property type="entry name" value="RNA POLYMERASE ECF-TYPE SIGMA FACTO"/>
    <property type="match status" value="1"/>
</dbReference>
<dbReference type="InterPro" id="IPR039425">
    <property type="entry name" value="RNA_pol_sigma-70-like"/>
</dbReference>
<dbReference type="Gene3D" id="1.10.1740.10">
    <property type="match status" value="1"/>
</dbReference>
<sequence length="227" mass="25309">MTAQAKLDYETLDDAALAERLGARDPVAVRLIARRNNQRLFRAAWAILRNRAEAEDAVQSAYLRALAGVGGFEGRSSLSTWLTRIVINEALMRVRAAKRRQARLDGDSVVLLDEYREKLMQGSTSALPPDAAVARQQVRRMLEDAIARLPAPFRLVFMLREVEGLSVDEAADALGIAPATVKTRHLRARRRLQHELAPELRTALVGTFPFLGSECETLTERVIQAIR</sequence>
<evidence type="ECO:0000256" key="2">
    <source>
        <dbReference type="ARBA" id="ARBA00023015"/>
    </source>
</evidence>
<evidence type="ECO:0000259" key="6">
    <source>
        <dbReference type="Pfam" id="PF08281"/>
    </source>
</evidence>
<dbReference type="InterPro" id="IPR007627">
    <property type="entry name" value="RNA_pol_sigma70_r2"/>
</dbReference>
<dbReference type="Pfam" id="PF08281">
    <property type="entry name" value="Sigma70_r4_2"/>
    <property type="match status" value="1"/>
</dbReference>
<keyword evidence="3" id="KW-0731">Sigma factor</keyword>
<dbReference type="Proteomes" id="UP000441389">
    <property type="component" value="Unassembled WGS sequence"/>
</dbReference>
<keyword evidence="4" id="KW-0804">Transcription</keyword>
<evidence type="ECO:0000259" key="5">
    <source>
        <dbReference type="Pfam" id="PF04542"/>
    </source>
</evidence>
<evidence type="ECO:0000256" key="1">
    <source>
        <dbReference type="ARBA" id="ARBA00010641"/>
    </source>
</evidence>
<name>A0A6I4IZE8_9SPHN</name>
<dbReference type="GO" id="GO:0016987">
    <property type="term" value="F:sigma factor activity"/>
    <property type="evidence" value="ECO:0007669"/>
    <property type="project" value="UniProtKB-KW"/>
</dbReference>
<reference evidence="7 8" key="1">
    <citation type="submission" date="2019-12" db="EMBL/GenBank/DDBJ databases">
        <authorList>
            <person name="Huq M.A."/>
        </authorList>
    </citation>
    <scope>NUCLEOTIDE SEQUENCE [LARGE SCALE GENOMIC DNA]</scope>
    <source>
        <strain evidence="7 8">MAH-20</strain>
    </source>
</reference>
<feature type="domain" description="RNA polymerase sigma-70 region 2" evidence="5">
    <location>
        <begin position="34"/>
        <end position="100"/>
    </location>
</feature>
<dbReference type="InterPro" id="IPR013324">
    <property type="entry name" value="RNA_pol_sigma_r3/r4-like"/>
</dbReference>
<dbReference type="GO" id="GO:0003677">
    <property type="term" value="F:DNA binding"/>
    <property type="evidence" value="ECO:0007669"/>
    <property type="project" value="InterPro"/>
</dbReference>
<evidence type="ECO:0000256" key="3">
    <source>
        <dbReference type="ARBA" id="ARBA00023082"/>
    </source>
</evidence>
<dbReference type="NCBIfam" id="NF008888">
    <property type="entry name" value="PRK11922.1"/>
    <property type="match status" value="1"/>
</dbReference>
<dbReference type="InterPro" id="IPR036388">
    <property type="entry name" value="WH-like_DNA-bd_sf"/>
</dbReference>
<dbReference type="NCBIfam" id="TIGR02937">
    <property type="entry name" value="sigma70-ECF"/>
    <property type="match status" value="1"/>
</dbReference>